<dbReference type="RefSeq" id="XP_022933719.1">
    <property type="nucleotide sequence ID" value="XM_023077951.1"/>
</dbReference>
<dbReference type="GeneID" id="111441052"/>
<dbReference type="Gene3D" id="3.40.50.1000">
    <property type="entry name" value="HAD superfamily/HAD-like"/>
    <property type="match status" value="1"/>
</dbReference>
<protein>
    <submittedName>
        <fullName evidence="4 5">Uncharacterized protein LOC111441052</fullName>
    </submittedName>
</protein>
<reference evidence="4 5" key="1">
    <citation type="submission" date="2025-04" db="UniProtKB">
        <authorList>
            <consortium name="RefSeq"/>
        </authorList>
    </citation>
    <scope>IDENTIFICATION</scope>
    <source>
        <tissue evidence="4 5">Young leaves</tissue>
    </source>
</reference>
<evidence type="ECO:0000313" key="5">
    <source>
        <dbReference type="RefSeq" id="XP_022933719.1"/>
    </source>
</evidence>
<feature type="region of interest" description="Disordered" evidence="1">
    <location>
        <begin position="267"/>
        <end position="294"/>
    </location>
</feature>
<feature type="compositionally biased region" description="Basic and acidic residues" evidence="1">
    <location>
        <begin position="267"/>
        <end position="289"/>
    </location>
</feature>
<dbReference type="InterPro" id="IPR023214">
    <property type="entry name" value="HAD_sf"/>
</dbReference>
<evidence type="ECO:0000313" key="4">
    <source>
        <dbReference type="RefSeq" id="XP_022933718.1"/>
    </source>
</evidence>
<dbReference type="FunFam" id="3.40.50.1000:FF:000257">
    <property type="entry name" value="Haloacid dehalogenase-like hydrolase (HAD) superfamily protein"/>
    <property type="match status" value="1"/>
</dbReference>
<dbReference type="PANTHER" id="PTHR12210">
    <property type="entry name" value="DULLARD PROTEIN PHOSPHATASE"/>
    <property type="match status" value="1"/>
</dbReference>
<dbReference type="AlphaFoldDB" id="A0A6J1F5L8"/>
<dbReference type="InterPro" id="IPR036412">
    <property type="entry name" value="HAD-like_sf"/>
</dbReference>
<feature type="region of interest" description="Disordered" evidence="1">
    <location>
        <begin position="168"/>
        <end position="190"/>
    </location>
</feature>
<feature type="region of interest" description="Disordered" evidence="1">
    <location>
        <begin position="13"/>
        <end position="38"/>
    </location>
</feature>
<dbReference type="RefSeq" id="XP_022933718.1">
    <property type="nucleotide sequence ID" value="XM_023077950.1"/>
</dbReference>
<accession>A0A6J1F5L8</accession>
<evidence type="ECO:0000259" key="2">
    <source>
        <dbReference type="PROSITE" id="PS50969"/>
    </source>
</evidence>
<organism evidence="3 4">
    <name type="scientific">Cucurbita moschata</name>
    <name type="common">Winter crookneck squash</name>
    <name type="synonym">Cucurbita pepo var. moschata</name>
    <dbReference type="NCBI Taxonomy" id="3662"/>
    <lineage>
        <taxon>Eukaryota</taxon>
        <taxon>Viridiplantae</taxon>
        <taxon>Streptophyta</taxon>
        <taxon>Embryophyta</taxon>
        <taxon>Tracheophyta</taxon>
        <taxon>Spermatophyta</taxon>
        <taxon>Magnoliopsida</taxon>
        <taxon>eudicotyledons</taxon>
        <taxon>Gunneridae</taxon>
        <taxon>Pentapetalae</taxon>
        <taxon>rosids</taxon>
        <taxon>fabids</taxon>
        <taxon>Cucurbitales</taxon>
        <taxon>Cucurbitaceae</taxon>
        <taxon>Cucurbiteae</taxon>
        <taxon>Cucurbita</taxon>
    </lineage>
</organism>
<proteinExistence type="predicted"/>
<dbReference type="Pfam" id="PF03031">
    <property type="entry name" value="NIF"/>
    <property type="match status" value="1"/>
</dbReference>
<dbReference type="KEGG" id="cmos:111441052"/>
<gene>
    <name evidence="4 5" type="primary">LOC111441052</name>
</gene>
<dbReference type="InterPro" id="IPR050365">
    <property type="entry name" value="TIM50"/>
</dbReference>
<dbReference type="InterPro" id="IPR004274">
    <property type="entry name" value="FCP1_dom"/>
</dbReference>
<dbReference type="Proteomes" id="UP000504609">
    <property type="component" value="Unplaced"/>
</dbReference>
<feature type="domain" description="FCP1 homology" evidence="2">
    <location>
        <begin position="406"/>
        <end position="587"/>
    </location>
</feature>
<keyword evidence="3" id="KW-1185">Reference proteome</keyword>
<dbReference type="SUPFAM" id="SSF56784">
    <property type="entry name" value="HAD-like"/>
    <property type="match status" value="1"/>
</dbReference>
<sequence>MEMAVCDAKASLEKKRKKGHTMRGNTNDGDCGPTEDNASTVNNVSQESLNKICLNMEPGMVQSHLEVNLTEEKNEKKRVALQCGEGSGISVSTILNVEVLKAENEMSTSLTEDFCSADGKKNSLVPEDPDVIGMNMVKRDDENTETIDHSIPSSHVETQGIIKIKCHSEKERSLESPKKSLESSAEGEKKVSLLTHPHEAETTGHLKTFAKEENGMLLEESIDCSISEETELSSNIKESSMVIADAHRFKDFENISMTRKDDDCLETKDRLAQSNSDDIHGQTKREREKSRRRRKFADTLEGSLNSDAEDNKKNATYSCLNEVGATSLHEYSSTTELVTNALVEEVSFNSSLGVLTSDVKERGETINQKVPRSLACDATSDIIGAVLEKNSLSRISNSSNERDATGFSKKKLLILDVNGLLVDFVPYFPDGYTPDIVISSKAVFKRPFCDDFLQFCFERFEVGIWSSRTWKNLNTLVKFIMKDSRHKLLFCWDQSHCTTTRFTTLENDRKPLVLKELKKIWESLEPNLPWKKGEYNASNTLLLDDTPYKALRNPANTAVFPPTYRYKDSDDTSLGPGGDLRRYLEGVSTAEDVQKYVELNPFGQKPISESSPFWNFYRTVINSEKET</sequence>
<dbReference type="PROSITE" id="PS50969">
    <property type="entry name" value="FCP1"/>
    <property type="match status" value="1"/>
</dbReference>
<dbReference type="SMART" id="SM00577">
    <property type="entry name" value="CPDc"/>
    <property type="match status" value="1"/>
</dbReference>
<evidence type="ECO:0000313" key="3">
    <source>
        <dbReference type="Proteomes" id="UP000504609"/>
    </source>
</evidence>
<evidence type="ECO:0000256" key="1">
    <source>
        <dbReference type="SAM" id="MobiDB-lite"/>
    </source>
</evidence>
<dbReference type="SMR" id="A0A6J1F5L8"/>
<name>A0A6J1F5L8_CUCMO</name>